<keyword evidence="5 8" id="KW-0812">Transmembrane</keyword>
<dbReference type="GO" id="GO:0000287">
    <property type="term" value="F:magnesium ion binding"/>
    <property type="evidence" value="ECO:0007669"/>
    <property type="project" value="TreeGrafter"/>
</dbReference>
<dbReference type="AlphaFoldDB" id="A0A1G2HUI4"/>
<sequence length="350" mass="40873">MANSTRAEKAGLPPGSLVHIGKLKKHIPKIYLLDYNKDKIEEKIVKNVEECFPFRKTSTVTWINIDGIHNPKIIGDLGKEFGFHPLLLEDIMNTEQRPKMDDFEDHIFITLKLLMYNNSHINTEQISIIIGTNFVISFQEHEGDIFDPIIKRIRENRGKTRKMGPDYLAYSLLDAVVDHYFVVLERLGEKIEDLEEESITNPHPETIRALHQLKREMISLRRYIWPLRDVISGILRSGSKLIKKTTLIYLRDVYDHTVQVMDSIETFRDILSGMMDVYLSNISNKMNEIMKVLTIIGTIFFPLTLVTGIYGMNFDVMPELRWKYGYFIVLGFMAVVAGFMLYYFRKRKWI</sequence>
<comment type="function">
    <text evidence="8">Mediates influx of magnesium ions.</text>
</comment>
<dbReference type="NCBIfam" id="TIGR00383">
    <property type="entry name" value="corA"/>
    <property type="match status" value="1"/>
</dbReference>
<evidence type="ECO:0000256" key="2">
    <source>
        <dbReference type="ARBA" id="ARBA00009765"/>
    </source>
</evidence>
<keyword evidence="8" id="KW-0460">Magnesium</keyword>
<keyword evidence="3 8" id="KW-0813">Transport</keyword>
<feature type="transmembrane region" description="Helical" evidence="8">
    <location>
        <begin position="292"/>
        <end position="312"/>
    </location>
</feature>
<keyword evidence="4 8" id="KW-1003">Cell membrane</keyword>
<dbReference type="SUPFAM" id="SSF143865">
    <property type="entry name" value="CorA soluble domain-like"/>
    <property type="match status" value="1"/>
</dbReference>
<comment type="caution">
    <text evidence="9">The sequence shown here is derived from an EMBL/GenBank/DDBJ whole genome shotgun (WGS) entry which is preliminary data.</text>
</comment>
<evidence type="ECO:0000256" key="1">
    <source>
        <dbReference type="ARBA" id="ARBA00004651"/>
    </source>
</evidence>
<dbReference type="InterPro" id="IPR004488">
    <property type="entry name" value="Mg/Co-transport_prot_CorA"/>
</dbReference>
<dbReference type="GO" id="GO:0005886">
    <property type="term" value="C:plasma membrane"/>
    <property type="evidence" value="ECO:0007669"/>
    <property type="project" value="UniProtKB-SubCell"/>
</dbReference>
<evidence type="ECO:0000256" key="7">
    <source>
        <dbReference type="ARBA" id="ARBA00023136"/>
    </source>
</evidence>
<keyword evidence="6 8" id="KW-1133">Transmembrane helix</keyword>
<dbReference type="Gene3D" id="3.30.460.20">
    <property type="entry name" value="CorA soluble domain-like"/>
    <property type="match status" value="1"/>
</dbReference>
<reference evidence="9 10" key="1">
    <citation type="journal article" date="2016" name="Nat. Commun.">
        <title>Thousands of microbial genomes shed light on interconnected biogeochemical processes in an aquifer system.</title>
        <authorList>
            <person name="Anantharaman K."/>
            <person name="Brown C.T."/>
            <person name="Hug L.A."/>
            <person name="Sharon I."/>
            <person name="Castelle C.J."/>
            <person name="Probst A.J."/>
            <person name="Thomas B.C."/>
            <person name="Singh A."/>
            <person name="Wilkins M.J."/>
            <person name="Karaoz U."/>
            <person name="Brodie E.L."/>
            <person name="Williams K.H."/>
            <person name="Hubbard S.S."/>
            <person name="Banfield J.F."/>
        </authorList>
    </citation>
    <scope>NUCLEOTIDE SEQUENCE [LARGE SCALE GENOMIC DNA]</scope>
</reference>
<protein>
    <recommendedName>
        <fullName evidence="8">Magnesium transport protein CorA</fullName>
    </recommendedName>
</protein>
<dbReference type="InterPro" id="IPR002523">
    <property type="entry name" value="MgTranspt_CorA/ZnTranspt_ZntB"/>
</dbReference>
<dbReference type="Pfam" id="PF01544">
    <property type="entry name" value="CorA"/>
    <property type="match status" value="1"/>
</dbReference>
<dbReference type="Gene3D" id="1.20.58.340">
    <property type="entry name" value="Magnesium transport protein CorA, transmembrane region"/>
    <property type="match status" value="2"/>
</dbReference>
<organism evidence="9 10">
    <name type="scientific">Candidatus Staskawiczbacteria bacterium RIFCSPHIGHO2_01_FULL_41_41</name>
    <dbReference type="NCBI Taxonomy" id="1802203"/>
    <lineage>
        <taxon>Bacteria</taxon>
        <taxon>Candidatus Staskawicziibacteriota</taxon>
    </lineage>
</organism>
<dbReference type="SUPFAM" id="SSF144083">
    <property type="entry name" value="Magnesium transport protein CorA, transmembrane region"/>
    <property type="match status" value="1"/>
</dbReference>
<keyword evidence="8" id="KW-0406">Ion transport</keyword>
<dbReference type="GO" id="GO:0050897">
    <property type="term" value="F:cobalt ion binding"/>
    <property type="evidence" value="ECO:0007669"/>
    <property type="project" value="TreeGrafter"/>
</dbReference>
<accession>A0A1G2HUI4</accession>
<evidence type="ECO:0000256" key="8">
    <source>
        <dbReference type="RuleBase" id="RU362010"/>
    </source>
</evidence>
<dbReference type="FunFam" id="1.20.58.340:FF:000012">
    <property type="entry name" value="Magnesium transport protein CorA"/>
    <property type="match status" value="1"/>
</dbReference>
<name>A0A1G2HUI4_9BACT</name>
<proteinExistence type="inferred from homology"/>
<evidence type="ECO:0000313" key="9">
    <source>
        <dbReference type="EMBL" id="OGZ66123.1"/>
    </source>
</evidence>
<dbReference type="GO" id="GO:0015095">
    <property type="term" value="F:magnesium ion transmembrane transporter activity"/>
    <property type="evidence" value="ECO:0007669"/>
    <property type="project" value="UniProtKB-UniRule"/>
</dbReference>
<gene>
    <name evidence="8" type="primary">corA</name>
    <name evidence="9" type="ORF">A2822_00260</name>
</gene>
<feature type="transmembrane region" description="Helical" evidence="8">
    <location>
        <begin position="324"/>
        <end position="344"/>
    </location>
</feature>
<dbReference type="InterPro" id="IPR045861">
    <property type="entry name" value="CorA_cytoplasmic_dom"/>
</dbReference>
<dbReference type="PANTHER" id="PTHR46494:SF1">
    <property type="entry name" value="CORA FAMILY METAL ION TRANSPORTER (EUROFUNG)"/>
    <property type="match status" value="1"/>
</dbReference>
<evidence type="ECO:0000256" key="4">
    <source>
        <dbReference type="ARBA" id="ARBA00022475"/>
    </source>
</evidence>
<dbReference type="GO" id="GO:0015087">
    <property type="term" value="F:cobalt ion transmembrane transporter activity"/>
    <property type="evidence" value="ECO:0007669"/>
    <property type="project" value="UniProtKB-UniRule"/>
</dbReference>
<evidence type="ECO:0000256" key="5">
    <source>
        <dbReference type="ARBA" id="ARBA00022692"/>
    </source>
</evidence>
<dbReference type="EMBL" id="MHOP01000009">
    <property type="protein sequence ID" value="OGZ66123.1"/>
    <property type="molecule type" value="Genomic_DNA"/>
</dbReference>
<evidence type="ECO:0000313" key="10">
    <source>
        <dbReference type="Proteomes" id="UP000178774"/>
    </source>
</evidence>
<dbReference type="PANTHER" id="PTHR46494">
    <property type="entry name" value="CORA FAMILY METAL ION TRANSPORTER (EUROFUNG)"/>
    <property type="match status" value="1"/>
</dbReference>
<dbReference type="Proteomes" id="UP000178774">
    <property type="component" value="Unassembled WGS sequence"/>
</dbReference>
<comment type="subcellular location">
    <subcellularLocation>
        <location evidence="1">Cell membrane</location>
        <topology evidence="1">Multi-pass membrane protein</topology>
    </subcellularLocation>
    <subcellularLocation>
        <location evidence="8">Membrane</location>
        <topology evidence="8">Multi-pass membrane protein</topology>
    </subcellularLocation>
</comment>
<keyword evidence="7 8" id="KW-0472">Membrane</keyword>
<evidence type="ECO:0000256" key="6">
    <source>
        <dbReference type="ARBA" id="ARBA00022989"/>
    </source>
</evidence>
<comment type="similarity">
    <text evidence="2 8">Belongs to the CorA metal ion transporter (MIT) (TC 1.A.35) family.</text>
</comment>
<dbReference type="InterPro" id="IPR045863">
    <property type="entry name" value="CorA_TM1_TM2"/>
</dbReference>
<evidence type="ECO:0000256" key="3">
    <source>
        <dbReference type="ARBA" id="ARBA00022448"/>
    </source>
</evidence>
<dbReference type="CDD" id="cd12828">
    <property type="entry name" value="TmCorA-like_1"/>
    <property type="match status" value="1"/>
</dbReference>